<dbReference type="AlphaFoldDB" id="W9S8Z7"/>
<evidence type="ECO:0000313" key="1">
    <source>
        <dbReference type="EMBL" id="EXC20546.1"/>
    </source>
</evidence>
<dbReference type="EMBL" id="KE345919">
    <property type="protein sequence ID" value="EXC20546.1"/>
    <property type="molecule type" value="Genomic_DNA"/>
</dbReference>
<reference evidence="2" key="1">
    <citation type="submission" date="2013-01" db="EMBL/GenBank/DDBJ databases">
        <title>Draft Genome Sequence of a Mulberry Tree, Morus notabilis C.K. Schneid.</title>
        <authorList>
            <person name="He N."/>
            <person name="Zhao S."/>
        </authorList>
    </citation>
    <scope>NUCLEOTIDE SEQUENCE</scope>
</reference>
<accession>W9S8Z7</accession>
<sequence>MARLEKQIGSRLNNFEQVVGKVAETVNVNAKMYTSHDHPFTENIIRVPLPDKYKSPPIPLYDGRSNPDDHLEVYTGHMVLHGYPEEIMCRAFRNHIFDSARR</sequence>
<proteinExistence type="predicted"/>
<keyword evidence="2" id="KW-1185">Reference proteome</keyword>
<evidence type="ECO:0000313" key="2">
    <source>
        <dbReference type="Proteomes" id="UP000030645"/>
    </source>
</evidence>
<gene>
    <name evidence="1" type="ORF">L484_027101</name>
</gene>
<organism evidence="1 2">
    <name type="scientific">Morus notabilis</name>
    <dbReference type="NCBI Taxonomy" id="981085"/>
    <lineage>
        <taxon>Eukaryota</taxon>
        <taxon>Viridiplantae</taxon>
        <taxon>Streptophyta</taxon>
        <taxon>Embryophyta</taxon>
        <taxon>Tracheophyta</taxon>
        <taxon>Spermatophyta</taxon>
        <taxon>Magnoliopsida</taxon>
        <taxon>eudicotyledons</taxon>
        <taxon>Gunneridae</taxon>
        <taxon>Pentapetalae</taxon>
        <taxon>rosids</taxon>
        <taxon>fabids</taxon>
        <taxon>Rosales</taxon>
        <taxon>Moraceae</taxon>
        <taxon>Moreae</taxon>
        <taxon>Morus</taxon>
    </lineage>
</organism>
<name>W9S8Z7_9ROSA</name>
<dbReference type="Proteomes" id="UP000030645">
    <property type="component" value="Unassembled WGS sequence"/>
</dbReference>
<protein>
    <submittedName>
        <fullName evidence="1">Uncharacterized protein</fullName>
    </submittedName>
</protein>